<gene>
    <name evidence="1" type="ORF">KUCAC02_021450</name>
</gene>
<comment type="caution">
    <text evidence="1">The sequence shown here is derived from an EMBL/GenBank/DDBJ whole genome shotgun (WGS) entry which is preliminary data.</text>
</comment>
<sequence>MARNPKSQRRRKKRWVVEGELPLGVEEMFESGDPVLDLATVNSSACRHESLNCCIWRSCMFVGNSLRTLPDSISQLKGLRVLALDFNKMEDVPPAVCELTKLTRLYLGSNRLMCLPPELKNLRSLRCLWVEKQLLPHISPGALRPPQPQVPSDWEQPYEDAAI</sequence>
<dbReference type="EMBL" id="CM043790">
    <property type="protein sequence ID" value="KAI4825782.1"/>
    <property type="molecule type" value="Genomic_DNA"/>
</dbReference>
<keyword evidence="2" id="KW-1185">Reference proteome</keyword>
<reference evidence="1" key="1">
    <citation type="submission" date="2022-05" db="EMBL/GenBank/DDBJ databases">
        <title>Chromosome-level genome of Chaenocephalus aceratus.</title>
        <authorList>
            <person name="Park H."/>
        </authorList>
    </citation>
    <scope>NUCLEOTIDE SEQUENCE</scope>
    <source>
        <strain evidence="1">KU_202001</strain>
    </source>
</reference>
<proteinExistence type="predicted"/>
<evidence type="ECO:0000313" key="2">
    <source>
        <dbReference type="Proteomes" id="UP001057452"/>
    </source>
</evidence>
<organism evidence="1 2">
    <name type="scientific">Chaenocephalus aceratus</name>
    <name type="common">Blackfin icefish</name>
    <name type="synonym">Chaenichthys aceratus</name>
    <dbReference type="NCBI Taxonomy" id="36190"/>
    <lineage>
        <taxon>Eukaryota</taxon>
        <taxon>Metazoa</taxon>
        <taxon>Chordata</taxon>
        <taxon>Craniata</taxon>
        <taxon>Vertebrata</taxon>
        <taxon>Euteleostomi</taxon>
        <taxon>Actinopterygii</taxon>
        <taxon>Neopterygii</taxon>
        <taxon>Teleostei</taxon>
        <taxon>Neoteleostei</taxon>
        <taxon>Acanthomorphata</taxon>
        <taxon>Eupercaria</taxon>
        <taxon>Perciformes</taxon>
        <taxon>Notothenioidei</taxon>
        <taxon>Channichthyidae</taxon>
        <taxon>Chaenocephalus</taxon>
    </lineage>
</organism>
<evidence type="ECO:0000313" key="1">
    <source>
        <dbReference type="EMBL" id="KAI4825782.1"/>
    </source>
</evidence>
<accession>A0ACB9XG64</accession>
<name>A0ACB9XG64_CHAAC</name>
<protein>
    <submittedName>
        <fullName evidence="1">Uncharacterized protein</fullName>
    </submittedName>
</protein>
<dbReference type="Proteomes" id="UP001057452">
    <property type="component" value="Chromosome 6"/>
</dbReference>